<feature type="compositionally biased region" description="Low complexity" evidence="1">
    <location>
        <begin position="150"/>
        <end position="164"/>
    </location>
</feature>
<protein>
    <submittedName>
        <fullName evidence="2">Uncharacterized protein</fullName>
    </submittedName>
</protein>
<evidence type="ECO:0000313" key="3">
    <source>
        <dbReference type="Proteomes" id="UP000078492"/>
    </source>
</evidence>
<gene>
    <name evidence="2" type="ORF">ALC57_05772</name>
</gene>
<feature type="region of interest" description="Disordered" evidence="1">
    <location>
        <begin position="1"/>
        <end position="52"/>
    </location>
</feature>
<evidence type="ECO:0000313" key="2">
    <source>
        <dbReference type="EMBL" id="KYN21848.1"/>
    </source>
</evidence>
<reference evidence="2 3" key="1">
    <citation type="submission" date="2015-09" db="EMBL/GenBank/DDBJ databases">
        <title>Trachymyrmex cornetzi WGS genome.</title>
        <authorList>
            <person name="Nygaard S."/>
            <person name="Hu H."/>
            <person name="Boomsma J."/>
            <person name="Zhang G."/>
        </authorList>
    </citation>
    <scope>NUCLEOTIDE SEQUENCE [LARGE SCALE GENOMIC DNA]</scope>
    <source>
        <strain evidence="2">Tcor2-1</strain>
        <tissue evidence="2">Whole body</tissue>
    </source>
</reference>
<name>A0A151J9V8_9HYME</name>
<organism evidence="2 3">
    <name type="scientific">Trachymyrmex cornetzi</name>
    <dbReference type="NCBI Taxonomy" id="471704"/>
    <lineage>
        <taxon>Eukaryota</taxon>
        <taxon>Metazoa</taxon>
        <taxon>Ecdysozoa</taxon>
        <taxon>Arthropoda</taxon>
        <taxon>Hexapoda</taxon>
        <taxon>Insecta</taxon>
        <taxon>Pterygota</taxon>
        <taxon>Neoptera</taxon>
        <taxon>Endopterygota</taxon>
        <taxon>Hymenoptera</taxon>
        <taxon>Apocrita</taxon>
        <taxon>Aculeata</taxon>
        <taxon>Formicoidea</taxon>
        <taxon>Formicidae</taxon>
        <taxon>Myrmicinae</taxon>
        <taxon>Trachymyrmex</taxon>
    </lineage>
</organism>
<feature type="region of interest" description="Disordered" evidence="1">
    <location>
        <begin position="150"/>
        <end position="181"/>
    </location>
</feature>
<dbReference type="Proteomes" id="UP000078492">
    <property type="component" value="Unassembled WGS sequence"/>
</dbReference>
<feature type="compositionally biased region" description="Basic and acidic residues" evidence="1">
    <location>
        <begin position="15"/>
        <end position="29"/>
    </location>
</feature>
<keyword evidence="3" id="KW-1185">Reference proteome</keyword>
<proteinExistence type="predicted"/>
<dbReference type="AlphaFoldDB" id="A0A151J9V8"/>
<feature type="compositionally biased region" description="Basic residues" evidence="1">
    <location>
        <begin position="1"/>
        <end position="14"/>
    </location>
</feature>
<dbReference type="EMBL" id="KQ979351">
    <property type="protein sequence ID" value="KYN21848.1"/>
    <property type="molecule type" value="Genomic_DNA"/>
</dbReference>
<accession>A0A151J9V8</accession>
<evidence type="ECO:0000256" key="1">
    <source>
        <dbReference type="SAM" id="MobiDB-lite"/>
    </source>
</evidence>
<sequence length="181" mass="20315">MGKSAHKSRKRRRSHSTDRLADLDNKMSRLIDMLSQSEVRSPSGPSPSDSEAVLAPLVRQEGLMDPQFSEVEMDVEGEDDTSLDHLKQVTIDELVTRKWCDLTHKGLATDQRELLLKKFTPSEALAFLKAPWTVSRGCKTICGIVSQSSKTSVSSRHTSSSTETLRNWQCPGKQTRSWKRS</sequence>